<dbReference type="EMBL" id="CP002541">
    <property type="protein sequence ID" value="ADY13037.1"/>
    <property type="molecule type" value="Genomic_DNA"/>
</dbReference>
<dbReference type="PROSITE" id="PS50106">
    <property type="entry name" value="PDZ"/>
    <property type="match status" value="1"/>
</dbReference>
<dbReference type="SMART" id="SM00228">
    <property type="entry name" value="PDZ"/>
    <property type="match status" value="2"/>
</dbReference>
<dbReference type="KEGG" id="sbu:SpiBuddy_1212"/>
<dbReference type="AlphaFoldDB" id="F0RVP5"/>
<keyword evidence="5 11" id="KW-0812">Transmembrane</keyword>
<feature type="transmembrane region" description="Helical" evidence="11">
    <location>
        <begin position="108"/>
        <end position="129"/>
    </location>
</feature>
<evidence type="ECO:0000256" key="5">
    <source>
        <dbReference type="ARBA" id="ARBA00022692"/>
    </source>
</evidence>
<dbReference type="STRING" id="158189.SpiBuddy_1212"/>
<dbReference type="Gene3D" id="2.30.42.10">
    <property type="match status" value="2"/>
</dbReference>
<dbReference type="OrthoDB" id="9782003at2"/>
<feature type="domain" description="PDZ" evidence="12">
    <location>
        <begin position="210"/>
        <end position="286"/>
    </location>
</feature>
<evidence type="ECO:0000313" key="13">
    <source>
        <dbReference type="EMBL" id="ADY13037.1"/>
    </source>
</evidence>
<dbReference type="Proteomes" id="UP000008466">
    <property type="component" value="Chromosome"/>
</dbReference>
<comment type="subcellular location">
    <subcellularLocation>
        <location evidence="2">Membrane</location>
        <topology evidence="2">Multi-pass membrane protein</topology>
    </subcellularLocation>
</comment>
<dbReference type="PANTHER" id="PTHR42837">
    <property type="entry name" value="REGULATOR OF SIGMA-E PROTEASE RSEP"/>
    <property type="match status" value="1"/>
</dbReference>
<dbReference type="EC" id="3.4.24.-" evidence="11"/>
<dbReference type="NCBIfam" id="TIGR00054">
    <property type="entry name" value="RIP metalloprotease RseP"/>
    <property type="match status" value="1"/>
</dbReference>
<keyword evidence="11" id="KW-0479">Metal-binding</keyword>
<evidence type="ECO:0000256" key="2">
    <source>
        <dbReference type="ARBA" id="ARBA00004141"/>
    </source>
</evidence>
<dbReference type="eggNOG" id="COG0750">
    <property type="taxonomic scope" value="Bacteria"/>
</dbReference>
<evidence type="ECO:0000259" key="12">
    <source>
        <dbReference type="PROSITE" id="PS50106"/>
    </source>
</evidence>
<dbReference type="InterPro" id="IPR036034">
    <property type="entry name" value="PDZ_sf"/>
</dbReference>
<dbReference type="InterPro" id="IPR001478">
    <property type="entry name" value="PDZ"/>
</dbReference>
<evidence type="ECO:0000256" key="11">
    <source>
        <dbReference type="RuleBase" id="RU362031"/>
    </source>
</evidence>
<evidence type="ECO:0000256" key="9">
    <source>
        <dbReference type="ARBA" id="ARBA00023049"/>
    </source>
</evidence>
<sequence length="461" mass="50471">MSDIAALLVKYLIGLVGITIVVVIHEIGHLVAAKIYGIEVEIFSFGLGPKLWGTPYKGTEYRISLFPLGGYCRLKGSDDLSQALIGKQRVFTHTEEGSLFSVHPSKRVITYLSGPLANLLFAILLYALLATIPLQVVSMPSIVATVDDYPQLFGDTVSPASDAGIQTGDRVLKLNGQAIVDWEDLENRLLNSKGKEIFTIERDQEVLDITVFGQSTDQGSFRYGLSVLQDAVVGSVRPNSEEYRAGLREGDRITGVNAVPVANHLQLLSALDAAEDTYLLTVLRNNEQLDIQFKAKTDEQGKADFQFSIAADTIKRAGKRFNLLDGWNSTAGIVRQTFTMIAGLFARDEENLRSSVTGMARSALLIGDITTLGLEQNTQSGLYALFYLMGGVSISLAIANLIPLPAFDGGQVVIALAEWVSKKQIRPKTYYILQLMGIICIIGIFLLLTLVDIRHFLAIRR</sequence>
<organism evidence="13 14">
    <name type="scientific">Sphaerochaeta globosa (strain ATCC BAA-1886 / DSM 22777 / Buddy)</name>
    <name type="common">Spirochaeta sp. (strain Buddy)</name>
    <dbReference type="NCBI Taxonomy" id="158189"/>
    <lineage>
        <taxon>Bacteria</taxon>
        <taxon>Pseudomonadati</taxon>
        <taxon>Spirochaetota</taxon>
        <taxon>Spirochaetia</taxon>
        <taxon>Spirochaetales</taxon>
        <taxon>Sphaerochaetaceae</taxon>
        <taxon>Sphaerochaeta</taxon>
    </lineage>
</organism>
<dbReference type="GO" id="GO:0016020">
    <property type="term" value="C:membrane"/>
    <property type="evidence" value="ECO:0007669"/>
    <property type="project" value="UniProtKB-SubCell"/>
</dbReference>
<dbReference type="RefSeq" id="WP_013606888.1">
    <property type="nucleotide sequence ID" value="NC_015152.1"/>
</dbReference>
<feature type="transmembrane region" description="Helical" evidence="11">
    <location>
        <begin position="431"/>
        <end position="451"/>
    </location>
</feature>
<name>F0RVP5_SPHGB</name>
<evidence type="ECO:0000256" key="3">
    <source>
        <dbReference type="ARBA" id="ARBA00007931"/>
    </source>
</evidence>
<evidence type="ECO:0000256" key="6">
    <source>
        <dbReference type="ARBA" id="ARBA00022801"/>
    </source>
</evidence>
<dbReference type="GO" id="GO:0046872">
    <property type="term" value="F:metal ion binding"/>
    <property type="evidence" value="ECO:0007669"/>
    <property type="project" value="UniProtKB-KW"/>
</dbReference>
<dbReference type="CDD" id="cd06163">
    <property type="entry name" value="S2P-M50_PDZ_RseP-like"/>
    <property type="match status" value="1"/>
</dbReference>
<comment type="similarity">
    <text evidence="3 11">Belongs to the peptidase M50B family.</text>
</comment>
<dbReference type="InterPro" id="IPR008915">
    <property type="entry name" value="Peptidase_M50"/>
</dbReference>
<evidence type="ECO:0000256" key="4">
    <source>
        <dbReference type="ARBA" id="ARBA00022670"/>
    </source>
</evidence>
<evidence type="ECO:0000256" key="10">
    <source>
        <dbReference type="ARBA" id="ARBA00023136"/>
    </source>
</evidence>
<protein>
    <recommendedName>
        <fullName evidence="11">Zinc metalloprotease</fullName>
        <ecNumber evidence="11">3.4.24.-</ecNumber>
    </recommendedName>
</protein>
<evidence type="ECO:0000313" key="14">
    <source>
        <dbReference type="Proteomes" id="UP000008466"/>
    </source>
</evidence>
<keyword evidence="9 11" id="KW-0482">Metalloprotease</keyword>
<dbReference type="InterPro" id="IPR004387">
    <property type="entry name" value="Pept_M50_Zn"/>
</dbReference>
<gene>
    <name evidence="13" type="ordered locus">SpiBuddy_1212</name>
</gene>
<evidence type="ECO:0000256" key="8">
    <source>
        <dbReference type="ARBA" id="ARBA00022989"/>
    </source>
</evidence>
<keyword evidence="14" id="KW-1185">Reference proteome</keyword>
<dbReference type="PANTHER" id="PTHR42837:SF2">
    <property type="entry name" value="MEMBRANE METALLOPROTEASE ARASP2, CHLOROPLASTIC-RELATED"/>
    <property type="match status" value="1"/>
</dbReference>
<accession>F0RVP5</accession>
<keyword evidence="7 11" id="KW-0862">Zinc</keyword>
<keyword evidence="10 11" id="KW-0472">Membrane</keyword>
<dbReference type="Pfam" id="PF02163">
    <property type="entry name" value="Peptidase_M50"/>
    <property type="match status" value="1"/>
</dbReference>
<feature type="transmembrane region" description="Helical" evidence="11">
    <location>
        <begin position="7"/>
        <end position="25"/>
    </location>
</feature>
<evidence type="ECO:0000256" key="1">
    <source>
        <dbReference type="ARBA" id="ARBA00001947"/>
    </source>
</evidence>
<keyword evidence="4" id="KW-0645">Protease</keyword>
<proteinExistence type="inferred from homology"/>
<evidence type="ECO:0000256" key="7">
    <source>
        <dbReference type="ARBA" id="ARBA00022833"/>
    </source>
</evidence>
<dbReference type="SUPFAM" id="SSF50156">
    <property type="entry name" value="PDZ domain-like"/>
    <property type="match status" value="2"/>
</dbReference>
<keyword evidence="6 11" id="KW-0378">Hydrolase</keyword>
<reference evidence="14" key="1">
    <citation type="submission" date="2011-02" db="EMBL/GenBank/DDBJ databases">
        <title>Complete sequence of Spirochaeta sp. Buddy.</title>
        <authorList>
            <person name="Lucas S."/>
            <person name="Copeland A."/>
            <person name="Lapidus A."/>
            <person name="Cheng J.-F."/>
            <person name="Goodwin L."/>
            <person name="Pitluck S."/>
            <person name="Zeytun A."/>
            <person name="Detter J.C."/>
            <person name="Han C."/>
            <person name="Tapia R."/>
            <person name="Land M."/>
            <person name="Hauser L."/>
            <person name="Kyrpides N."/>
            <person name="Ivanova N."/>
            <person name="Mikhailova N."/>
            <person name="Pagani I."/>
            <person name="Ritalahti K.M."/>
            <person name="Loeffler F.E."/>
            <person name="Woyke T."/>
        </authorList>
    </citation>
    <scope>NUCLEOTIDE SEQUENCE [LARGE SCALE GENOMIC DNA]</scope>
    <source>
        <strain evidence="14">ATCC BAA-1886 / DSM 22777 / Buddy</strain>
    </source>
</reference>
<dbReference type="GO" id="GO:0004222">
    <property type="term" value="F:metalloendopeptidase activity"/>
    <property type="evidence" value="ECO:0007669"/>
    <property type="project" value="InterPro"/>
</dbReference>
<dbReference type="HOGENOM" id="CLU_025778_0_0_12"/>
<comment type="cofactor">
    <cofactor evidence="1 11">
        <name>Zn(2+)</name>
        <dbReference type="ChEBI" id="CHEBI:29105"/>
    </cofactor>
</comment>
<keyword evidence="8 11" id="KW-1133">Transmembrane helix</keyword>
<dbReference type="GO" id="GO:0006508">
    <property type="term" value="P:proteolysis"/>
    <property type="evidence" value="ECO:0007669"/>
    <property type="project" value="UniProtKB-KW"/>
</dbReference>
<feature type="transmembrane region" description="Helical" evidence="11">
    <location>
        <begin position="382"/>
        <end position="402"/>
    </location>
</feature>